<gene>
    <name evidence="2" type="ORF">MPLDJ20_250047</name>
</gene>
<dbReference type="AlphaFoldDB" id="A0A090FCA2"/>
<evidence type="ECO:0000313" key="3">
    <source>
        <dbReference type="Proteomes" id="UP000046373"/>
    </source>
</evidence>
<sequence length="69" mass="7401">MREIVEEERGLDEALGVRARRLRGVPLTRIASRIANAIRCNPTSPREGEEGAGADLFSPRGEGGREAAG</sequence>
<proteinExistence type="predicted"/>
<evidence type="ECO:0000313" key="2">
    <source>
        <dbReference type="EMBL" id="CDX39263.1"/>
    </source>
</evidence>
<organism evidence="2 3">
    <name type="scientific">Mesorhizobium plurifarium</name>
    <dbReference type="NCBI Taxonomy" id="69974"/>
    <lineage>
        <taxon>Bacteria</taxon>
        <taxon>Pseudomonadati</taxon>
        <taxon>Pseudomonadota</taxon>
        <taxon>Alphaproteobacteria</taxon>
        <taxon>Hyphomicrobiales</taxon>
        <taxon>Phyllobacteriaceae</taxon>
        <taxon>Mesorhizobium</taxon>
    </lineage>
</organism>
<name>A0A090FCA2_MESPL</name>
<evidence type="ECO:0000256" key="1">
    <source>
        <dbReference type="SAM" id="MobiDB-lite"/>
    </source>
</evidence>
<feature type="region of interest" description="Disordered" evidence="1">
    <location>
        <begin position="40"/>
        <end position="69"/>
    </location>
</feature>
<accession>A0A090FCA2</accession>
<dbReference type="Proteomes" id="UP000046373">
    <property type="component" value="Unassembled WGS sequence"/>
</dbReference>
<reference evidence="2 3" key="1">
    <citation type="submission" date="2014-08" db="EMBL/GenBank/DDBJ databases">
        <authorList>
            <person name="Moulin Lionel"/>
        </authorList>
    </citation>
    <scope>NUCLEOTIDE SEQUENCE [LARGE SCALE GENOMIC DNA]</scope>
</reference>
<dbReference type="EMBL" id="CCNB01000018">
    <property type="protein sequence ID" value="CDX39263.1"/>
    <property type="molecule type" value="Genomic_DNA"/>
</dbReference>
<protein>
    <submittedName>
        <fullName evidence="2">Uncharacterized protein</fullName>
    </submittedName>
</protein>